<accession>A0AAF0C156</accession>
<evidence type="ECO:0000313" key="4">
    <source>
        <dbReference type="Proteomes" id="UP000032568"/>
    </source>
</evidence>
<dbReference type="NCBIfam" id="TIGR02595">
    <property type="entry name" value="PEP_CTERM"/>
    <property type="match status" value="1"/>
</dbReference>
<dbReference type="Proteomes" id="UP000032568">
    <property type="component" value="Chromosome"/>
</dbReference>
<feature type="signal peptide" evidence="1">
    <location>
        <begin position="1"/>
        <end position="26"/>
    </location>
</feature>
<dbReference type="AlphaFoldDB" id="A0AAF0C156"/>
<dbReference type="RefSeq" id="WP_044834592.1">
    <property type="nucleotide sequence ID" value="NZ_CP059735.1"/>
</dbReference>
<name>A0AAF0C156_9GAMM</name>
<dbReference type="EMBL" id="CP059735">
    <property type="protein sequence ID" value="WDD96653.1"/>
    <property type="molecule type" value="Genomic_DNA"/>
</dbReference>
<keyword evidence="4" id="KW-1185">Reference proteome</keyword>
<reference evidence="3 4" key="1">
    <citation type="journal article" date="2015" name="Genome Announc.">
        <title>Draft Genome Sequences of Marine Isolates of Thalassomonas viridans and Thalassomonas actiniarum.</title>
        <authorList>
            <person name="Olonade I."/>
            <person name="van Zyl L.J."/>
            <person name="Trindade M."/>
        </authorList>
    </citation>
    <scope>NUCLEOTIDE SEQUENCE [LARGE SCALE GENOMIC DNA]</scope>
    <source>
        <strain evidence="3 4">A5K-106</strain>
    </source>
</reference>
<keyword evidence="1" id="KW-0732">Signal</keyword>
<dbReference type="InterPro" id="IPR013424">
    <property type="entry name" value="Ice-binding_C"/>
</dbReference>
<sequence>MKVQIKNVIKAGLLLTAFTVTSQANAGLFLRDGGMVYDDVLDITWMQDANYAWSSGSHINGKMTWYEAKTRADNLVYGGYDDWRLYDALSEDGTFCDGTYCRESELGHLFYENFGLEYGQNISEATGAGLDNVKLFKNIAWGSYWSFRPVNDTWGQAHAQYFQMNTGYQNNSPTDKSRYMNYAWFVRDGDVVGGNVSEVPEPGTLAILGLGLMGLGLRRCKKS</sequence>
<feature type="chain" id="PRO_5042234986" evidence="1">
    <location>
        <begin position="27"/>
        <end position="223"/>
    </location>
</feature>
<organism evidence="3 4">
    <name type="scientific">Thalassomonas actiniarum</name>
    <dbReference type="NCBI Taxonomy" id="485447"/>
    <lineage>
        <taxon>Bacteria</taxon>
        <taxon>Pseudomonadati</taxon>
        <taxon>Pseudomonadota</taxon>
        <taxon>Gammaproteobacteria</taxon>
        <taxon>Alteromonadales</taxon>
        <taxon>Colwelliaceae</taxon>
        <taxon>Thalassomonas</taxon>
    </lineage>
</organism>
<dbReference type="KEGG" id="tact:SG35_014815"/>
<dbReference type="Pfam" id="PF07589">
    <property type="entry name" value="PEP-CTERM"/>
    <property type="match status" value="1"/>
</dbReference>
<gene>
    <name evidence="3" type="ORF">SG35_014815</name>
</gene>
<reference evidence="3 4" key="2">
    <citation type="journal article" date="2022" name="Mar. Drugs">
        <title>Bioassay-Guided Fractionation Leads to the Detection of Cholic Acid Generated by the Rare Thalassomonas sp.</title>
        <authorList>
            <person name="Pheiffer F."/>
            <person name="Schneider Y.K."/>
            <person name="Hansen E.H."/>
            <person name="Andersen J.H."/>
            <person name="Isaksson J."/>
            <person name="Busche T."/>
            <person name="R C."/>
            <person name="Kalinowski J."/>
            <person name="Zyl L.V."/>
            <person name="Trindade M."/>
        </authorList>
    </citation>
    <scope>NUCLEOTIDE SEQUENCE [LARGE SCALE GENOMIC DNA]</scope>
    <source>
        <strain evidence="3 4">A5K-106</strain>
    </source>
</reference>
<feature type="domain" description="Ice-binding protein C-terminal" evidence="2">
    <location>
        <begin position="199"/>
        <end position="219"/>
    </location>
</feature>
<proteinExistence type="predicted"/>
<evidence type="ECO:0000256" key="1">
    <source>
        <dbReference type="SAM" id="SignalP"/>
    </source>
</evidence>
<protein>
    <submittedName>
        <fullName evidence="3">DUF1566 domain-containing protein</fullName>
    </submittedName>
</protein>
<evidence type="ECO:0000313" key="3">
    <source>
        <dbReference type="EMBL" id="WDD96653.1"/>
    </source>
</evidence>
<evidence type="ECO:0000259" key="2">
    <source>
        <dbReference type="Pfam" id="PF07589"/>
    </source>
</evidence>